<accession>A0A0L8H4S1</accession>
<name>A0A0L8H4S1_OCTBM</name>
<sequence length="123" mass="13707">MTGLLNGTWILVLSIKDFFIHGKILGSKKGEEAFIPRISLCPSETTFPFSMSRQQFPVIPVFAMTANKSQEQNFNNVGIILLSLVFSHGRLYVAKSRSSINMKMLVKDHSKQEANSLVVGFSL</sequence>
<dbReference type="GO" id="GO:0005657">
    <property type="term" value="C:replication fork"/>
    <property type="evidence" value="ECO:0007669"/>
    <property type="project" value="TreeGrafter"/>
</dbReference>
<dbReference type="InterPro" id="IPR027417">
    <property type="entry name" value="P-loop_NTPase"/>
</dbReference>
<proteinExistence type="predicted"/>
<dbReference type="GO" id="GO:0006260">
    <property type="term" value="P:DNA replication"/>
    <property type="evidence" value="ECO:0007669"/>
    <property type="project" value="TreeGrafter"/>
</dbReference>
<dbReference type="PANTHER" id="PTHR23274">
    <property type="entry name" value="DNA HELICASE-RELATED"/>
    <property type="match status" value="1"/>
</dbReference>
<reference evidence="1" key="1">
    <citation type="submission" date="2015-07" db="EMBL/GenBank/DDBJ databases">
        <title>MeaNS - Measles Nucleotide Surveillance Program.</title>
        <authorList>
            <person name="Tran T."/>
            <person name="Druce J."/>
        </authorList>
    </citation>
    <scope>NUCLEOTIDE SEQUENCE</scope>
    <source>
        <strain evidence="1">UCB-OBI-ISO-001</strain>
        <tissue evidence="1">Gonad</tissue>
    </source>
</reference>
<protein>
    <recommendedName>
        <fullName evidence="2">ATP-dependent DNA helicase</fullName>
    </recommendedName>
</protein>
<dbReference type="SUPFAM" id="SSF52540">
    <property type="entry name" value="P-loop containing nucleoside triphosphate hydrolases"/>
    <property type="match status" value="1"/>
</dbReference>
<dbReference type="PANTHER" id="PTHR23274:SF51">
    <property type="entry name" value="OS03G0423850 PROTEIN"/>
    <property type="match status" value="1"/>
</dbReference>
<evidence type="ECO:0000313" key="1">
    <source>
        <dbReference type="EMBL" id="KOF84273.1"/>
    </source>
</evidence>
<dbReference type="STRING" id="37653.A0A0L8H4S1"/>
<dbReference type="EMBL" id="KQ419203">
    <property type="protein sequence ID" value="KOF84273.1"/>
    <property type="molecule type" value="Genomic_DNA"/>
</dbReference>
<gene>
    <name evidence="1" type="ORF">OCBIM_22022351mg</name>
</gene>
<dbReference type="AlphaFoldDB" id="A0A0L8H4S1"/>
<evidence type="ECO:0008006" key="2">
    <source>
        <dbReference type="Google" id="ProtNLM"/>
    </source>
</evidence>
<organism evidence="1">
    <name type="scientific">Octopus bimaculoides</name>
    <name type="common">California two-spotted octopus</name>
    <dbReference type="NCBI Taxonomy" id="37653"/>
    <lineage>
        <taxon>Eukaryota</taxon>
        <taxon>Metazoa</taxon>
        <taxon>Spiralia</taxon>
        <taxon>Lophotrochozoa</taxon>
        <taxon>Mollusca</taxon>
        <taxon>Cephalopoda</taxon>
        <taxon>Coleoidea</taxon>
        <taxon>Octopodiformes</taxon>
        <taxon>Octopoda</taxon>
        <taxon>Incirrata</taxon>
        <taxon>Octopodidae</taxon>
        <taxon>Octopus</taxon>
    </lineage>
</organism>